<keyword evidence="9 10" id="KW-0411">Iron-sulfur</keyword>
<dbReference type="Pfam" id="PF04055">
    <property type="entry name" value="Radical_SAM"/>
    <property type="match status" value="1"/>
</dbReference>
<evidence type="ECO:0000313" key="14">
    <source>
        <dbReference type="Proteomes" id="UP000555564"/>
    </source>
</evidence>
<comment type="caution">
    <text evidence="13">The sequence shown here is derived from an EMBL/GenBank/DDBJ whole genome shotgun (WGS) entry which is preliminary data.</text>
</comment>
<keyword evidence="6 10" id="KW-0479">Metal-binding</keyword>
<dbReference type="EC" id="1.97.1.4" evidence="10"/>
<dbReference type="Proteomes" id="UP000555564">
    <property type="component" value="Unassembled WGS sequence"/>
</dbReference>
<evidence type="ECO:0000259" key="12">
    <source>
        <dbReference type="PROSITE" id="PS51918"/>
    </source>
</evidence>
<keyword evidence="8 10" id="KW-0408">Iron</keyword>
<dbReference type="PANTHER" id="PTHR30352">
    <property type="entry name" value="PYRUVATE FORMATE-LYASE-ACTIVATING ENZYME"/>
    <property type="match status" value="1"/>
</dbReference>
<dbReference type="GO" id="GO:0016829">
    <property type="term" value="F:lyase activity"/>
    <property type="evidence" value="ECO:0007669"/>
    <property type="project" value="UniProtKB-KW"/>
</dbReference>
<gene>
    <name evidence="13" type="ORF">BJ992_000235</name>
</gene>
<dbReference type="GO" id="GO:0046872">
    <property type="term" value="F:metal ion binding"/>
    <property type="evidence" value="ECO:0007669"/>
    <property type="project" value="UniProtKB-UniRule"/>
</dbReference>
<comment type="catalytic activity">
    <reaction evidence="10">
        <text>glycyl-[formate C-acetyltransferase] + reduced [flavodoxin] + S-adenosyl-L-methionine = glycin-2-yl radical-[formate C-acetyltransferase] + semiquinone [flavodoxin] + 5'-deoxyadenosine + L-methionine + H(+)</text>
        <dbReference type="Rhea" id="RHEA:19225"/>
        <dbReference type="Rhea" id="RHEA-COMP:10622"/>
        <dbReference type="Rhea" id="RHEA-COMP:12190"/>
        <dbReference type="Rhea" id="RHEA-COMP:12191"/>
        <dbReference type="Rhea" id="RHEA-COMP:14480"/>
        <dbReference type="ChEBI" id="CHEBI:15378"/>
        <dbReference type="ChEBI" id="CHEBI:17319"/>
        <dbReference type="ChEBI" id="CHEBI:29947"/>
        <dbReference type="ChEBI" id="CHEBI:32722"/>
        <dbReference type="ChEBI" id="CHEBI:57618"/>
        <dbReference type="ChEBI" id="CHEBI:57844"/>
        <dbReference type="ChEBI" id="CHEBI:59789"/>
        <dbReference type="ChEBI" id="CHEBI:140311"/>
        <dbReference type="EC" id="1.97.1.4"/>
    </reaction>
</comment>
<evidence type="ECO:0000256" key="7">
    <source>
        <dbReference type="ARBA" id="ARBA00023002"/>
    </source>
</evidence>
<keyword evidence="13" id="KW-0456">Lyase</keyword>
<comment type="similarity">
    <text evidence="2 10">Belongs to the organic radical-activating enzymes family.</text>
</comment>
<evidence type="ECO:0000256" key="3">
    <source>
        <dbReference type="ARBA" id="ARBA00021356"/>
    </source>
</evidence>
<dbReference type="EMBL" id="JACHIU010000001">
    <property type="protein sequence ID" value="MBB6470804.1"/>
    <property type="molecule type" value="Genomic_DNA"/>
</dbReference>
<dbReference type="GO" id="GO:0005737">
    <property type="term" value="C:cytoplasm"/>
    <property type="evidence" value="ECO:0007669"/>
    <property type="project" value="UniProtKB-SubCell"/>
</dbReference>
<evidence type="ECO:0000256" key="4">
    <source>
        <dbReference type="ARBA" id="ARBA00022485"/>
    </source>
</evidence>
<dbReference type="SFLD" id="SFLDG01066">
    <property type="entry name" value="organic_radical-activating_enz"/>
    <property type="match status" value="1"/>
</dbReference>
<dbReference type="SMART" id="SM00729">
    <property type="entry name" value="Elp3"/>
    <property type="match status" value="1"/>
</dbReference>
<dbReference type="SFLD" id="SFLDS00029">
    <property type="entry name" value="Radical_SAM"/>
    <property type="match status" value="1"/>
</dbReference>
<keyword evidence="4 10" id="KW-0004">4Fe-4S</keyword>
<keyword evidence="14" id="KW-1185">Reference proteome</keyword>
<dbReference type="NCBIfam" id="TIGR02493">
    <property type="entry name" value="PFLA"/>
    <property type="match status" value="1"/>
</dbReference>
<dbReference type="PROSITE" id="PS01087">
    <property type="entry name" value="RADICAL_ACTIVATING"/>
    <property type="match status" value="1"/>
</dbReference>
<proteinExistence type="inferred from homology"/>
<evidence type="ECO:0000256" key="2">
    <source>
        <dbReference type="ARBA" id="ARBA00009777"/>
    </source>
</evidence>
<dbReference type="Gene3D" id="3.20.20.70">
    <property type="entry name" value="Aldolase class I"/>
    <property type="match status" value="1"/>
</dbReference>
<evidence type="ECO:0000256" key="11">
    <source>
        <dbReference type="SAM" id="MobiDB-lite"/>
    </source>
</evidence>
<protein>
    <recommendedName>
        <fullName evidence="3 10">Pyruvate formate-lyase-activating enzyme</fullName>
        <ecNumber evidence="10">1.97.1.4</ecNumber>
    </recommendedName>
</protein>
<comment type="subcellular location">
    <subcellularLocation>
        <location evidence="10">Cytoplasm</location>
    </subcellularLocation>
</comment>
<dbReference type="SUPFAM" id="SSF102114">
    <property type="entry name" value="Radical SAM enzymes"/>
    <property type="match status" value="1"/>
</dbReference>
<dbReference type="InterPro" id="IPR006638">
    <property type="entry name" value="Elp3/MiaA/NifB-like_rSAM"/>
</dbReference>
<evidence type="ECO:0000256" key="1">
    <source>
        <dbReference type="ARBA" id="ARBA00003141"/>
    </source>
</evidence>
<dbReference type="InterPro" id="IPR007197">
    <property type="entry name" value="rSAM"/>
</dbReference>
<reference evidence="13 14" key="1">
    <citation type="submission" date="2020-08" db="EMBL/GenBank/DDBJ databases">
        <title>Sequencing the genomes of 1000 actinobacteria strains.</title>
        <authorList>
            <person name="Klenk H.-P."/>
        </authorList>
    </citation>
    <scope>NUCLEOTIDE SEQUENCE [LARGE SCALE GENOMIC DNA]</scope>
    <source>
        <strain evidence="13 14">DSM 44936</strain>
    </source>
</reference>
<comment type="function">
    <text evidence="1 10">Activation of pyruvate formate-lyase under anaerobic conditions by generation of an organic free radical, using S-adenosylmethionine and reduced flavodoxin as cosubstrates to produce 5'-deoxy-adenosine.</text>
</comment>
<keyword evidence="7 10" id="KW-0560">Oxidoreductase</keyword>
<comment type="cofactor">
    <cofactor evidence="10">
        <name>[4Fe-4S] cluster</name>
        <dbReference type="ChEBI" id="CHEBI:49883"/>
    </cofactor>
    <text evidence="10">Binds 1 [4Fe-4S] cluster. The cluster is coordinated with 3 cysteines and an exchangeable S-adenosyl-L-methionine.</text>
</comment>
<feature type="domain" description="Radical SAM core" evidence="12">
    <location>
        <begin position="36"/>
        <end position="258"/>
    </location>
</feature>
<dbReference type="GO" id="GO:0043365">
    <property type="term" value="F:[formate-C-acetyltransferase]-activating enzyme activity"/>
    <property type="evidence" value="ECO:0007669"/>
    <property type="project" value="UniProtKB-UniRule"/>
</dbReference>
<organism evidence="13 14">
    <name type="scientific">Sphaerisporangium rubeum</name>
    <dbReference type="NCBI Taxonomy" id="321317"/>
    <lineage>
        <taxon>Bacteria</taxon>
        <taxon>Bacillati</taxon>
        <taxon>Actinomycetota</taxon>
        <taxon>Actinomycetes</taxon>
        <taxon>Streptosporangiales</taxon>
        <taxon>Streptosporangiaceae</taxon>
        <taxon>Sphaerisporangium</taxon>
    </lineage>
</organism>
<dbReference type="InterPro" id="IPR058240">
    <property type="entry name" value="rSAM_sf"/>
</dbReference>
<dbReference type="InterPro" id="IPR012838">
    <property type="entry name" value="PFL1_activating"/>
</dbReference>
<dbReference type="PANTHER" id="PTHR30352:SF5">
    <property type="entry name" value="PYRUVATE FORMATE-LYASE 1-ACTIVATING ENZYME"/>
    <property type="match status" value="1"/>
</dbReference>
<evidence type="ECO:0000256" key="5">
    <source>
        <dbReference type="ARBA" id="ARBA00022691"/>
    </source>
</evidence>
<evidence type="ECO:0000256" key="10">
    <source>
        <dbReference type="RuleBase" id="RU362053"/>
    </source>
</evidence>
<evidence type="ECO:0000256" key="8">
    <source>
        <dbReference type="ARBA" id="ARBA00023004"/>
    </source>
</evidence>
<accession>A0A7X0I8Y6</accession>
<dbReference type="GO" id="GO:0051539">
    <property type="term" value="F:4 iron, 4 sulfur cluster binding"/>
    <property type="evidence" value="ECO:0007669"/>
    <property type="project" value="UniProtKB-UniRule"/>
</dbReference>
<dbReference type="InterPro" id="IPR013785">
    <property type="entry name" value="Aldolase_TIM"/>
</dbReference>
<dbReference type="PROSITE" id="PS51918">
    <property type="entry name" value="RADICAL_SAM"/>
    <property type="match status" value="1"/>
</dbReference>
<dbReference type="CDD" id="cd01335">
    <property type="entry name" value="Radical_SAM"/>
    <property type="match status" value="1"/>
</dbReference>
<keyword evidence="5 10" id="KW-0949">S-adenosyl-L-methionine</keyword>
<keyword evidence="13" id="KW-0670">Pyruvate</keyword>
<dbReference type="InterPro" id="IPR034457">
    <property type="entry name" value="Organic_radical-activating"/>
</dbReference>
<dbReference type="AlphaFoldDB" id="A0A7X0I8Y6"/>
<dbReference type="InterPro" id="IPR001989">
    <property type="entry name" value="Radical_activat_CS"/>
</dbReference>
<keyword evidence="10" id="KW-0963">Cytoplasm</keyword>
<dbReference type="RefSeq" id="WP_343072442.1">
    <property type="nucleotide sequence ID" value="NZ_BAAALO010000006.1"/>
</dbReference>
<evidence type="ECO:0000256" key="6">
    <source>
        <dbReference type="ARBA" id="ARBA00022723"/>
    </source>
</evidence>
<evidence type="ECO:0000313" key="13">
    <source>
        <dbReference type="EMBL" id="MBB6470804.1"/>
    </source>
</evidence>
<feature type="region of interest" description="Disordered" evidence="11">
    <location>
        <begin position="1"/>
        <end position="22"/>
    </location>
</feature>
<evidence type="ECO:0000256" key="9">
    <source>
        <dbReference type="ARBA" id="ARBA00023014"/>
    </source>
</evidence>
<sequence>MNTRDEVLAQAADELRPPPAPDGTGVISSWDLSVGVDGPGSRFVVFTCGCPLRCLYCQNPETWRMRDGRRVTVDEVMAEIGKYRRFIEVAGGGVTVSGGEPLLQPRFTAELLRRCKDAGLHTALDTSGFLGDRADDALLADTDLVLLDIKSGDPEAYRALTGRDLEPTLRFARRLADLGKRTWVRFVLVPGLTDAPEHVDAVARFVAGLGNVEHVDVLPFHRMAAEKYGRLGLTFPLADVRPPGPDLTARVRAQFAVRGVTAI</sequence>
<name>A0A7X0I8Y6_9ACTN</name>